<evidence type="ECO:0000313" key="2">
    <source>
        <dbReference type="Proteomes" id="UP000014540"/>
    </source>
</evidence>
<comment type="caution">
    <text evidence="1">The sequence shown here is derived from an EMBL/GenBank/DDBJ whole genome shotgun (WGS) entry which is preliminary data.</text>
</comment>
<keyword evidence="2" id="KW-1185">Reference proteome</keyword>
<dbReference type="OrthoDB" id="323503at2"/>
<proteinExistence type="predicted"/>
<evidence type="ECO:0000313" key="1">
    <source>
        <dbReference type="EMBL" id="EPG72869.1"/>
    </source>
</evidence>
<sequence>MRIRFFLLFIYSISCSPLVVKSGVEVSQSRQISLYAKTFAFLPFAGEASRIQIAEHEDLIRLKFIEKGFREVEVNRADLLIAYDILTYPRGTVIPNSIPLGASGGWLTRRGLRYHSDGDTVRSSFGIPFLGGLAGGYGSAGGYSGFGGYYFGGGYGAYQRSYARSYFDTSYYDIIFKMLIYDGRVYRGKPFSVLLEANIEGEGRSGYLFDVVPYLIASFFKSFPNFNGQKMETISEYEVGFED</sequence>
<protein>
    <submittedName>
        <fullName evidence="1">Uncharacterized protein</fullName>
    </submittedName>
</protein>
<accession>S3UWY8</accession>
<dbReference type="AlphaFoldDB" id="S3UWY8"/>
<gene>
    <name evidence="1" type="ORF">LEP1GSC058_2987</name>
</gene>
<reference evidence="1" key="1">
    <citation type="submission" date="2013-04" db="EMBL/GenBank/DDBJ databases">
        <authorList>
            <person name="Harkins D.M."/>
            <person name="Durkin A.S."/>
            <person name="Selengut J.D."/>
            <person name="Sanka R."/>
            <person name="DePew J."/>
            <person name="Purushe J."/>
            <person name="Ahmed A."/>
            <person name="van der Linden H."/>
            <person name="Goris M.G.A."/>
            <person name="Hartskeerl R.A."/>
            <person name="Vinetz J.M."/>
            <person name="Sutton G.G."/>
            <person name="Nelson W.C."/>
            <person name="Fouts D.E."/>
        </authorList>
    </citation>
    <scope>NUCLEOTIDE SEQUENCE [LARGE SCALE GENOMIC DNA]</scope>
    <source>
        <strain evidence="1">BUT 6</strain>
    </source>
</reference>
<dbReference type="RefSeq" id="WP_016549366.1">
    <property type="nucleotide sequence ID" value="NZ_AKWZ02000010.1"/>
</dbReference>
<dbReference type="STRING" id="1193011.LEP1GSC058_2987"/>
<name>S3UWY8_9LEPT</name>
<dbReference type="EMBL" id="AKWZ02000010">
    <property type="protein sequence ID" value="EPG72869.1"/>
    <property type="molecule type" value="Genomic_DNA"/>
</dbReference>
<organism evidence="1 2">
    <name type="scientific">Leptospira fainei serovar Hurstbridge str. BUT 6</name>
    <dbReference type="NCBI Taxonomy" id="1193011"/>
    <lineage>
        <taxon>Bacteria</taxon>
        <taxon>Pseudomonadati</taxon>
        <taxon>Spirochaetota</taxon>
        <taxon>Spirochaetia</taxon>
        <taxon>Leptospirales</taxon>
        <taxon>Leptospiraceae</taxon>
        <taxon>Leptospira</taxon>
    </lineage>
</organism>
<dbReference type="Proteomes" id="UP000014540">
    <property type="component" value="Unassembled WGS sequence"/>
</dbReference>